<feature type="region of interest" description="Disordered" evidence="9">
    <location>
        <begin position="1373"/>
        <end position="1441"/>
    </location>
</feature>
<feature type="compositionally biased region" description="Polar residues" evidence="9">
    <location>
        <begin position="1"/>
        <end position="10"/>
    </location>
</feature>
<proteinExistence type="predicted"/>
<feature type="compositionally biased region" description="Low complexity" evidence="9">
    <location>
        <begin position="695"/>
        <end position="710"/>
    </location>
</feature>
<feature type="region of interest" description="Disordered" evidence="9">
    <location>
        <begin position="103"/>
        <end position="129"/>
    </location>
</feature>
<dbReference type="Proteomes" id="UP000717515">
    <property type="component" value="Unassembled WGS sequence"/>
</dbReference>
<evidence type="ECO:0000313" key="13">
    <source>
        <dbReference type="EMBL" id="KAG9324822.1"/>
    </source>
</evidence>
<dbReference type="SMART" id="SM00325">
    <property type="entry name" value="RhoGEF"/>
    <property type="match status" value="1"/>
</dbReference>
<evidence type="ECO:0000259" key="11">
    <source>
        <dbReference type="PROSITE" id="PS50010"/>
    </source>
</evidence>
<feature type="compositionally biased region" description="Basic residues" evidence="9">
    <location>
        <begin position="561"/>
        <end position="579"/>
    </location>
</feature>
<feature type="compositionally biased region" description="Polar residues" evidence="9">
    <location>
        <begin position="272"/>
        <end position="282"/>
    </location>
</feature>
<feature type="domain" description="FYVE-type" evidence="12">
    <location>
        <begin position="1087"/>
        <end position="1148"/>
    </location>
</feature>
<evidence type="ECO:0000256" key="7">
    <source>
        <dbReference type="ARBA" id="ARBA00023212"/>
    </source>
</evidence>
<dbReference type="SUPFAM" id="SSF48065">
    <property type="entry name" value="DBL homology domain (DH-domain)"/>
    <property type="match status" value="1"/>
</dbReference>
<feature type="region of interest" description="Disordered" evidence="9">
    <location>
        <begin position="557"/>
        <end position="613"/>
    </location>
</feature>
<feature type="region of interest" description="Disordered" evidence="9">
    <location>
        <begin position="1246"/>
        <end position="1267"/>
    </location>
</feature>
<feature type="domain" description="PH" evidence="10">
    <location>
        <begin position="877"/>
        <end position="975"/>
    </location>
</feature>
<comment type="caution">
    <text evidence="13">The sequence shown here is derived from an EMBL/GenBank/DDBJ whole genome shotgun (WGS) entry which is preliminary data.</text>
</comment>
<feature type="compositionally biased region" description="Low complexity" evidence="9">
    <location>
        <begin position="1426"/>
        <end position="1438"/>
    </location>
</feature>
<feature type="compositionally biased region" description="Low complexity" evidence="9">
    <location>
        <begin position="594"/>
        <end position="607"/>
    </location>
</feature>
<dbReference type="PROSITE" id="PS50003">
    <property type="entry name" value="PH_DOMAIN"/>
    <property type="match status" value="1"/>
</dbReference>
<dbReference type="GO" id="GO:0005737">
    <property type="term" value="C:cytoplasm"/>
    <property type="evidence" value="ECO:0007669"/>
    <property type="project" value="TreeGrafter"/>
</dbReference>
<evidence type="ECO:0000256" key="8">
    <source>
        <dbReference type="PROSITE-ProRule" id="PRU00091"/>
    </source>
</evidence>
<evidence type="ECO:0000259" key="10">
    <source>
        <dbReference type="PROSITE" id="PS50003"/>
    </source>
</evidence>
<dbReference type="InterPro" id="IPR013083">
    <property type="entry name" value="Znf_RING/FYVE/PHD"/>
</dbReference>
<dbReference type="CDD" id="cd15724">
    <property type="entry name" value="FYVE_ZFY26"/>
    <property type="match status" value="1"/>
</dbReference>
<feature type="compositionally biased region" description="Gly residues" evidence="9">
    <location>
        <begin position="57"/>
        <end position="66"/>
    </location>
</feature>
<dbReference type="PANTHER" id="PTHR12673">
    <property type="entry name" value="FACIOGENITAL DYSPLASIA PROTEIN"/>
    <property type="match status" value="1"/>
</dbReference>
<accession>A0A9P8A9M3</accession>
<dbReference type="InterPro" id="IPR011993">
    <property type="entry name" value="PH-like_dom_sf"/>
</dbReference>
<keyword evidence="4" id="KW-0479">Metal-binding</keyword>
<keyword evidence="2" id="KW-0963">Cytoplasm</keyword>
<feature type="compositionally biased region" description="Basic and acidic residues" evidence="9">
    <location>
        <begin position="1258"/>
        <end position="1267"/>
    </location>
</feature>
<dbReference type="InterPro" id="IPR011011">
    <property type="entry name" value="Znf_FYVE_PHD"/>
</dbReference>
<protein>
    <submittedName>
        <fullName evidence="13">Uncharacterized protein</fullName>
    </submittedName>
</protein>
<evidence type="ECO:0000256" key="2">
    <source>
        <dbReference type="ARBA" id="ARBA00022490"/>
    </source>
</evidence>
<dbReference type="GO" id="GO:0005856">
    <property type="term" value="C:cytoskeleton"/>
    <property type="evidence" value="ECO:0007669"/>
    <property type="project" value="UniProtKB-SubCell"/>
</dbReference>
<dbReference type="Gene3D" id="1.20.900.10">
    <property type="entry name" value="Dbl homology (DH) domain"/>
    <property type="match status" value="1"/>
</dbReference>
<feature type="compositionally biased region" description="Polar residues" evidence="9">
    <location>
        <begin position="1386"/>
        <end position="1395"/>
    </location>
</feature>
<feature type="compositionally biased region" description="Polar residues" evidence="9">
    <location>
        <begin position="37"/>
        <end position="46"/>
    </location>
</feature>
<dbReference type="SMART" id="SM00064">
    <property type="entry name" value="FYVE"/>
    <property type="match status" value="1"/>
</dbReference>
<dbReference type="InterPro" id="IPR000306">
    <property type="entry name" value="Znf_FYVE"/>
</dbReference>
<gene>
    <name evidence="13" type="ORF">KVV02_001567</name>
</gene>
<dbReference type="SMART" id="SM00233">
    <property type="entry name" value="PH"/>
    <property type="match status" value="1"/>
</dbReference>
<name>A0A9P8A9M3_MORAP</name>
<feature type="domain" description="DH" evidence="11">
    <location>
        <begin position="504"/>
        <end position="847"/>
    </location>
</feature>
<feature type="region of interest" description="Disordered" evidence="9">
    <location>
        <begin position="680"/>
        <end position="713"/>
    </location>
</feature>
<evidence type="ECO:0000256" key="4">
    <source>
        <dbReference type="ARBA" id="ARBA00022723"/>
    </source>
</evidence>
<dbReference type="GO" id="GO:0008270">
    <property type="term" value="F:zinc ion binding"/>
    <property type="evidence" value="ECO:0007669"/>
    <property type="project" value="UniProtKB-KW"/>
</dbReference>
<evidence type="ECO:0000256" key="1">
    <source>
        <dbReference type="ARBA" id="ARBA00004245"/>
    </source>
</evidence>
<dbReference type="InterPro" id="IPR000219">
    <property type="entry name" value="DH_dom"/>
</dbReference>
<dbReference type="Gene3D" id="3.30.40.10">
    <property type="entry name" value="Zinc/RING finger domain, C3HC4 (zinc finger)"/>
    <property type="match status" value="2"/>
</dbReference>
<dbReference type="CDD" id="cd00065">
    <property type="entry name" value="FYVE_like_SF"/>
    <property type="match status" value="1"/>
</dbReference>
<dbReference type="PROSITE" id="PS50178">
    <property type="entry name" value="ZF_FYVE"/>
    <property type="match status" value="1"/>
</dbReference>
<evidence type="ECO:0000256" key="6">
    <source>
        <dbReference type="ARBA" id="ARBA00022833"/>
    </source>
</evidence>
<evidence type="ECO:0000313" key="14">
    <source>
        <dbReference type="Proteomes" id="UP000717515"/>
    </source>
</evidence>
<comment type="subcellular location">
    <subcellularLocation>
        <location evidence="1">Cytoplasm</location>
        <location evidence="1">Cytoskeleton</location>
    </subcellularLocation>
</comment>
<dbReference type="Pfam" id="PF00621">
    <property type="entry name" value="RhoGEF"/>
    <property type="match status" value="1"/>
</dbReference>
<dbReference type="Pfam" id="PF01363">
    <property type="entry name" value="FYVE"/>
    <property type="match status" value="1"/>
</dbReference>
<keyword evidence="7" id="KW-0206">Cytoskeleton</keyword>
<evidence type="ECO:0000259" key="12">
    <source>
        <dbReference type="PROSITE" id="PS50178"/>
    </source>
</evidence>
<keyword evidence="5 8" id="KW-0863">Zinc-finger</keyword>
<dbReference type="InterPro" id="IPR017455">
    <property type="entry name" value="Znf_FYVE-rel"/>
</dbReference>
<feature type="region of interest" description="Disordered" evidence="9">
    <location>
        <begin position="1"/>
        <end position="71"/>
    </location>
</feature>
<keyword evidence="6" id="KW-0862">Zinc</keyword>
<dbReference type="SUPFAM" id="SSF50729">
    <property type="entry name" value="PH domain-like"/>
    <property type="match status" value="1"/>
</dbReference>
<evidence type="ECO:0000256" key="9">
    <source>
        <dbReference type="SAM" id="MobiDB-lite"/>
    </source>
</evidence>
<organism evidence="13 14">
    <name type="scientific">Mortierella alpina</name>
    <name type="common">Oleaginous fungus</name>
    <name type="synonym">Mortierella renispora</name>
    <dbReference type="NCBI Taxonomy" id="64518"/>
    <lineage>
        <taxon>Eukaryota</taxon>
        <taxon>Fungi</taxon>
        <taxon>Fungi incertae sedis</taxon>
        <taxon>Mucoromycota</taxon>
        <taxon>Mortierellomycotina</taxon>
        <taxon>Mortierellomycetes</taxon>
        <taxon>Mortierellales</taxon>
        <taxon>Mortierellaceae</taxon>
        <taxon>Mortierella</taxon>
    </lineage>
</organism>
<evidence type="ECO:0000256" key="3">
    <source>
        <dbReference type="ARBA" id="ARBA00022658"/>
    </source>
</evidence>
<dbReference type="InterPro" id="IPR001849">
    <property type="entry name" value="PH_domain"/>
</dbReference>
<feature type="region of interest" description="Disordered" evidence="9">
    <location>
        <begin position="420"/>
        <end position="485"/>
    </location>
</feature>
<feature type="region of interest" description="Disordered" evidence="9">
    <location>
        <begin position="1154"/>
        <end position="1200"/>
    </location>
</feature>
<dbReference type="PANTHER" id="PTHR12673:SF159">
    <property type="entry name" value="LD03170P"/>
    <property type="match status" value="1"/>
</dbReference>
<evidence type="ECO:0000256" key="5">
    <source>
        <dbReference type="ARBA" id="ARBA00022771"/>
    </source>
</evidence>
<feature type="compositionally biased region" description="Polar residues" evidence="9">
    <location>
        <begin position="354"/>
        <end position="369"/>
    </location>
</feature>
<reference evidence="13" key="1">
    <citation type="submission" date="2021-07" db="EMBL/GenBank/DDBJ databases">
        <title>Draft genome of Mortierella alpina, strain LL118, isolated from an aspen leaf litter sample.</title>
        <authorList>
            <person name="Yang S."/>
            <person name="Vinatzer B.A."/>
        </authorList>
    </citation>
    <scope>NUCLEOTIDE SEQUENCE</scope>
    <source>
        <strain evidence="13">LL118</strain>
    </source>
</reference>
<feature type="compositionally biased region" description="Low complexity" evidence="9">
    <location>
        <begin position="11"/>
        <end position="28"/>
    </location>
</feature>
<dbReference type="EMBL" id="JAIFTL010000055">
    <property type="protein sequence ID" value="KAG9324822.1"/>
    <property type="molecule type" value="Genomic_DNA"/>
</dbReference>
<dbReference type="InterPro" id="IPR035899">
    <property type="entry name" value="DBL_dom_sf"/>
</dbReference>
<feature type="compositionally biased region" description="Polar residues" evidence="9">
    <location>
        <begin position="422"/>
        <end position="439"/>
    </location>
</feature>
<feature type="compositionally biased region" description="Polar residues" evidence="9">
    <location>
        <begin position="1154"/>
        <end position="1167"/>
    </location>
</feature>
<dbReference type="PROSITE" id="PS50010">
    <property type="entry name" value="DH_2"/>
    <property type="match status" value="1"/>
</dbReference>
<dbReference type="Gene3D" id="2.30.29.30">
    <property type="entry name" value="Pleckstrin-homology domain (PH domain)/Phosphotyrosine-binding domain (PTB)"/>
    <property type="match status" value="1"/>
</dbReference>
<dbReference type="InterPro" id="IPR051092">
    <property type="entry name" value="FYVE_RhoGEF_PH"/>
</dbReference>
<feature type="compositionally biased region" description="Low complexity" evidence="9">
    <location>
        <begin position="110"/>
        <end position="129"/>
    </location>
</feature>
<sequence length="1558" mass="169517">MDPHSSQNTGDAGARTGADAAPAAPQRTSPSHPPPVRNNNNQSYNIHQRIRQHQGHQAGGGGGGGRMNPSIRQSWLFPTHRASPSTAQPEATSVMTVHMNHHAQNSRTEASSSISSTSAAGASTTGSTILNHGLRNKRIINGSARSRLTKIDRLSKMMLNPNASPLNIVDGTSAFVNPASPRRPRPSLHSQSNPLPNADIPSLASPLSAQSQTLEVDAGRAAVDQSTTPIAAASTPTNAPNAASYPRHIIMRASSPHRTIGEHLEMDPPSDAFSSSLPSTTAFPPGIEISNHTGGSGSSSGKTEKASRHTSMPLPKPGWRLYDVTNVEEPHGEQQEQSEGFGAEFKPGGEERSSFQYSTSNASSTTNLDGQHHPYLHQRPVAHSRQESNSTFYTMTPNASNLDLSLASSSLTNLSATVDPSAMSTSDLNIASQPNAQGSNGVGSLPPVPKAIKNSKSPLALRRSSTTSSSSSSSPSNTYLSKGSFPKSSLSAIQQHESKTLTQERQKIVLEILRTERSYVDGLVVLQSLFYEPLNAPYATGNNSGMNTTTSLYSNLGGQPHQHHHQHNHQHTNNIKHHNTNTGGLGGLGGAHNSSAVPASASSPYPSTTMGSNSTLSAAAAPLLTKKSVSEIFSNFSEIIQVNTLLLTQLETRICGATFSTGWESDEDEDVDIGVIKEESSNAGEEDEENEQSRHQQQSLLEEQQQQPTEQKPKQVLVTVKSQGGEKEQLLVLDADWCIGDIFIEIAPFLKMYSNYVKTYTSALTHINECMSRNDRFAEFIKTTAKRPECKNLDFQSYLMLPVQRIPRYRMLLESLLRHTPEDHPDHRKLQSAFKSMEHTANFVNETIRQHEMFGEMVDLQSKITGLAEPLVAPGRALLKRGNVWKVCRRNVQLRVIILLSDCILWTSPSMNPLEDTLTFHRKVGLENCTVIGAEDPDPTKNAFQIISPEKSSQVYVDTPKEKEAWMVAIRKATQEYLSAKRTLKISITPMQSISHFGASFLRRETGMWSPTALRFGFESRSNTFANNVCVDPELESNCAVTARTSLDGWLHNASGTNIGAAQQQQQQQQQPLRVIENYNAPVWLPDHSATSCMLCEEEFGTIFRRKHHCRVCGKVVCHSCSTRTVLIQGTHSEKVGRACDQCIGTMFPEDLNVTSPVSANTASTEPSPIEQHQQRPRQDLRPSDPDRRASSQSLDGVMIRPEDYLQDSAAVSNMGATGMVRGFVEAGLNRMKSRSTQLLRAEINRGNSIAGQGGDSQPKENLRGSNRKADTIGLTNSLTENQTVAQVKACGLCKAEFSMFKWRNICSQCRRVVCSDCLTKKQIDQLFLLGLEAEREANARPAAPAGDLTLTTNPQGDEGTVAELALISPEQSQQWLDPESMTRPRLQQSVSDSAVVTDKPAEPLAPLPPPQQGQQRSQSFKDESSSSSQSGASQSGYGSFGSGWRGMKASNTDSGHGQIEKLCDPCYLGLSLDQVKVLETGGGWQYYQATLSKNQTQDIAAALAVAGDLSLEGNDDHDHMDDDRVVNDGGKEHPTDQEKKALRMLPDSLQDSSVQVV</sequence>
<dbReference type="SUPFAM" id="SSF57903">
    <property type="entry name" value="FYVE/PHD zinc finger"/>
    <property type="match status" value="2"/>
</dbReference>
<feature type="region of interest" description="Disordered" evidence="9">
    <location>
        <begin position="1514"/>
        <end position="1558"/>
    </location>
</feature>
<dbReference type="CDD" id="cd00160">
    <property type="entry name" value="RhoGEF"/>
    <property type="match status" value="1"/>
</dbReference>
<feature type="compositionally biased region" description="Basic and acidic residues" evidence="9">
    <location>
        <begin position="1515"/>
        <end position="1542"/>
    </location>
</feature>
<feature type="compositionally biased region" description="Basic and acidic residues" evidence="9">
    <location>
        <begin position="1173"/>
        <end position="1190"/>
    </location>
</feature>
<keyword evidence="3" id="KW-0344">Guanine-nucleotide releasing factor</keyword>
<feature type="compositionally biased region" description="Low complexity" evidence="9">
    <location>
        <begin position="457"/>
        <end position="476"/>
    </location>
</feature>
<dbReference type="GO" id="GO:0005085">
    <property type="term" value="F:guanyl-nucleotide exchange factor activity"/>
    <property type="evidence" value="ECO:0007669"/>
    <property type="project" value="UniProtKB-KW"/>
</dbReference>
<feature type="region of interest" description="Disordered" evidence="9">
    <location>
        <begin position="174"/>
        <end position="212"/>
    </location>
</feature>
<feature type="region of interest" description="Disordered" evidence="9">
    <location>
        <begin position="260"/>
        <end position="374"/>
    </location>
</feature>